<dbReference type="GO" id="GO:0012505">
    <property type="term" value="C:endomembrane system"/>
    <property type="evidence" value="ECO:0007669"/>
    <property type="project" value="UniProtKB-SubCell"/>
</dbReference>
<dbReference type="GO" id="GO:0015990">
    <property type="term" value="P:electron transport coupled proton transport"/>
    <property type="evidence" value="ECO:0007669"/>
    <property type="project" value="TreeGrafter"/>
</dbReference>
<evidence type="ECO:0000256" key="8">
    <source>
        <dbReference type="SAM" id="Phobius"/>
    </source>
</evidence>
<evidence type="ECO:0000256" key="4">
    <source>
        <dbReference type="ARBA" id="ARBA00022989"/>
    </source>
</evidence>
<gene>
    <name evidence="10" type="ORF">FRE64_07025</name>
</gene>
<feature type="transmembrane region" description="Helical" evidence="8">
    <location>
        <begin position="265"/>
        <end position="290"/>
    </location>
</feature>
<feature type="transmembrane region" description="Helical" evidence="8">
    <location>
        <begin position="204"/>
        <end position="227"/>
    </location>
</feature>
<keyword evidence="5 8" id="KW-0472">Membrane</keyword>
<feature type="transmembrane region" description="Helical" evidence="8">
    <location>
        <begin position="107"/>
        <end position="125"/>
    </location>
</feature>
<dbReference type="Proteomes" id="UP000318453">
    <property type="component" value="Chromosome"/>
</dbReference>
<dbReference type="NCBIfam" id="NF005060">
    <property type="entry name" value="PRK06473.1"/>
    <property type="match status" value="1"/>
</dbReference>
<feature type="transmembrane region" description="Helical" evidence="8">
    <location>
        <begin position="297"/>
        <end position="322"/>
    </location>
</feature>
<feature type="transmembrane region" description="Helical" evidence="8">
    <location>
        <begin position="6"/>
        <end position="22"/>
    </location>
</feature>
<dbReference type="PANTHER" id="PTHR43507:SF21">
    <property type="entry name" value="NAD(P)H-QUINONE OXIDOREDUCTASE CHAIN 4, CHLOROPLASTIC"/>
    <property type="match status" value="1"/>
</dbReference>
<sequence>MLSALIWIPVIGGIIIGFLPEKQAEKARPLAFVFAGIILAFTFAIALQFDPNQSGLFLSESFSWLEQLGLTYSLGVDGLALPLIFLNSFLTFVAIYASSPKIARSRFYYALLLFLSAGTAGAFLAQNVLLFFLFYEVELIPLYFLIAIWGGTNRGYAATKFLLYTALSGALVLASFLGLVWLSGASSFDYEPLRSQMLPLGSQIILLIILLVGLAIKIPIFPFHTWLPDAHVEASTPISVLLAGVLLKLGTYGLLRFGVGLFPEAWAVLAPYLAIIAAISALFGALAAISQKDMKRVVAYSSIAHMAYILLAAATATSLSLVAAMAQMVSHGLISALLFLLVGVVGKKTGTRDVDTLRGLLNPERGLPIIGSLMILGVMASAGIPGMVGFITEFMVFRSAFNTFTIATLLCMVGTGLTAVYFLLMINRVFFGRLPQAFSDLPVVPWSDRIPAIVLAALIVILGLQPNWLVRWSEVETASLSQFHGEAVVSLESH</sequence>
<evidence type="ECO:0000256" key="5">
    <source>
        <dbReference type="ARBA" id="ARBA00023136"/>
    </source>
</evidence>
<dbReference type="AlphaFoldDB" id="A0A5B8NNG6"/>
<dbReference type="GO" id="GO:0003954">
    <property type="term" value="F:NADH dehydrogenase activity"/>
    <property type="evidence" value="ECO:0007669"/>
    <property type="project" value="TreeGrafter"/>
</dbReference>
<reference evidence="10" key="1">
    <citation type="submission" date="2019-08" db="EMBL/GenBank/DDBJ databases">
        <title>Carotenoids and Carotenoid Binding Proteins in the Halophilic Cyanobacterium Euhalothece sp. ZM00.</title>
        <authorList>
            <person name="Cho S.M."/>
            <person name="Song J.Y."/>
            <person name="Park Y.-I."/>
        </authorList>
    </citation>
    <scope>NUCLEOTIDE SEQUENCE [LARGE SCALE GENOMIC DNA]</scope>
    <source>
        <strain evidence="10">Z-M001</strain>
    </source>
</reference>
<evidence type="ECO:0000256" key="6">
    <source>
        <dbReference type="ARBA" id="ARBA00025624"/>
    </source>
</evidence>
<feature type="transmembrane region" description="Helical" evidence="8">
    <location>
        <begin position="239"/>
        <end position="259"/>
    </location>
</feature>
<feature type="transmembrane region" description="Helical" evidence="8">
    <location>
        <begin position="367"/>
        <end position="392"/>
    </location>
</feature>
<comment type="subcellular location">
    <subcellularLocation>
        <location evidence="1">Endomembrane system</location>
        <topology evidence="1">Multi-pass membrane protein</topology>
    </subcellularLocation>
    <subcellularLocation>
        <location evidence="7">Membrane</location>
        <topology evidence="7">Multi-pass membrane protein</topology>
    </subcellularLocation>
</comment>
<evidence type="ECO:0000256" key="2">
    <source>
        <dbReference type="ARBA" id="ARBA00009025"/>
    </source>
</evidence>
<keyword evidence="3 7" id="KW-0812">Transmembrane</keyword>
<keyword evidence="4 8" id="KW-1133">Transmembrane helix</keyword>
<feature type="transmembrane region" description="Helical" evidence="8">
    <location>
        <begin position="404"/>
        <end position="431"/>
    </location>
</feature>
<feature type="transmembrane region" description="Helical" evidence="8">
    <location>
        <begin position="328"/>
        <end position="346"/>
    </location>
</feature>
<dbReference type="InterPro" id="IPR003918">
    <property type="entry name" value="NADH_UbQ_OxRdtase"/>
</dbReference>
<feature type="domain" description="NADH:quinone oxidoreductase/Mrp antiporter transmembrane" evidence="9">
    <location>
        <begin position="125"/>
        <end position="418"/>
    </location>
</feature>
<dbReference type="EMBL" id="CP042326">
    <property type="protein sequence ID" value="QDZ39709.1"/>
    <property type="molecule type" value="Genomic_DNA"/>
</dbReference>
<comment type="similarity">
    <text evidence="2">Belongs to the complex I subunit 4 family.</text>
</comment>
<evidence type="ECO:0000256" key="1">
    <source>
        <dbReference type="ARBA" id="ARBA00004127"/>
    </source>
</evidence>
<dbReference type="KEGG" id="enn:FRE64_07025"/>
<evidence type="ECO:0000259" key="9">
    <source>
        <dbReference type="Pfam" id="PF00361"/>
    </source>
</evidence>
<evidence type="ECO:0000313" key="10">
    <source>
        <dbReference type="EMBL" id="QDZ39709.1"/>
    </source>
</evidence>
<dbReference type="InterPro" id="IPR010227">
    <property type="entry name" value="NADH_Q_OxRdtase_chainM/4"/>
</dbReference>
<dbReference type="OrthoDB" id="416973at2"/>
<dbReference type="PRINTS" id="PR01437">
    <property type="entry name" value="NUOXDRDTASE4"/>
</dbReference>
<accession>A0A5B8NNG6</accession>
<dbReference type="InterPro" id="IPR001750">
    <property type="entry name" value="ND/Mrp_TM"/>
</dbReference>
<feature type="transmembrane region" description="Helical" evidence="8">
    <location>
        <begin position="161"/>
        <end position="184"/>
    </location>
</feature>
<dbReference type="GO" id="GO:0048039">
    <property type="term" value="F:ubiquinone binding"/>
    <property type="evidence" value="ECO:0007669"/>
    <property type="project" value="TreeGrafter"/>
</dbReference>
<name>A0A5B8NNG6_9CHRO</name>
<evidence type="ECO:0000256" key="3">
    <source>
        <dbReference type="ARBA" id="ARBA00022692"/>
    </source>
</evidence>
<feature type="transmembrane region" description="Helical" evidence="8">
    <location>
        <begin position="69"/>
        <end position="95"/>
    </location>
</feature>
<keyword evidence="11" id="KW-1185">Reference proteome</keyword>
<dbReference type="NCBIfam" id="TIGR01972">
    <property type="entry name" value="NDH_I_M"/>
    <property type="match status" value="1"/>
</dbReference>
<evidence type="ECO:0000313" key="11">
    <source>
        <dbReference type="Proteomes" id="UP000318453"/>
    </source>
</evidence>
<evidence type="ECO:0000256" key="7">
    <source>
        <dbReference type="RuleBase" id="RU000320"/>
    </source>
</evidence>
<dbReference type="GO" id="GO:0016020">
    <property type="term" value="C:membrane"/>
    <property type="evidence" value="ECO:0007669"/>
    <property type="project" value="UniProtKB-SubCell"/>
</dbReference>
<comment type="function">
    <text evidence="6">NDH-1 shuttles electrons from NAD(P)H, via FMN and iron-sulfur (Fe-S) centers, to quinones in the respiratory chain. The immediate electron acceptor for the enzyme in this species is believed to be plastoquinone. Couples the redox reaction to proton translocation (for every two electrons transferred, four hydrogen ions are translocated across the cytoplasmic membrane), and thus conserves the redox energy in a proton gradient.</text>
</comment>
<dbReference type="PANTHER" id="PTHR43507">
    <property type="entry name" value="NADH-UBIQUINONE OXIDOREDUCTASE CHAIN 4"/>
    <property type="match status" value="1"/>
</dbReference>
<organism evidence="10 11">
    <name type="scientific">Euhalothece natronophila Z-M001</name>
    <dbReference type="NCBI Taxonomy" id="522448"/>
    <lineage>
        <taxon>Bacteria</taxon>
        <taxon>Bacillati</taxon>
        <taxon>Cyanobacteriota</taxon>
        <taxon>Cyanophyceae</taxon>
        <taxon>Oscillatoriophycideae</taxon>
        <taxon>Chroococcales</taxon>
        <taxon>Halothecacae</taxon>
        <taxon>Halothece cluster</taxon>
        <taxon>Euhalothece</taxon>
    </lineage>
</organism>
<dbReference type="RefSeq" id="WP_146295307.1">
    <property type="nucleotide sequence ID" value="NZ_CP042326.1"/>
</dbReference>
<dbReference type="Pfam" id="PF00361">
    <property type="entry name" value="Proton_antipo_M"/>
    <property type="match status" value="1"/>
</dbReference>
<proteinExistence type="inferred from homology"/>
<dbReference type="GO" id="GO:0042773">
    <property type="term" value="P:ATP synthesis coupled electron transport"/>
    <property type="evidence" value="ECO:0007669"/>
    <property type="project" value="InterPro"/>
</dbReference>
<dbReference type="GO" id="GO:0008137">
    <property type="term" value="F:NADH dehydrogenase (ubiquinone) activity"/>
    <property type="evidence" value="ECO:0007669"/>
    <property type="project" value="InterPro"/>
</dbReference>
<feature type="transmembrane region" description="Helical" evidence="8">
    <location>
        <begin position="29"/>
        <end position="49"/>
    </location>
</feature>
<protein>
    <submittedName>
        <fullName evidence="10">NADH-quinone oxidoreductase subunit M</fullName>
    </submittedName>
</protein>
<feature type="transmembrane region" description="Helical" evidence="8">
    <location>
        <begin position="131"/>
        <end position="149"/>
    </location>
</feature>